<name>A0A8S3YG57_9EUPU</name>
<keyword evidence="4" id="KW-0813">Transport</keyword>
<dbReference type="Pfam" id="PF04145">
    <property type="entry name" value="Ctr"/>
    <property type="match status" value="1"/>
</dbReference>
<dbReference type="OrthoDB" id="73901at2759"/>
<sequence>MYFTTVTELSDILFHGWNTNSWTDVLIAAIIICTITVIFEGLKIAKSSLVIYNRSSLSGSGHMEDHDQESEVTSSQADLLSSLRIPVNTENSRIRKTVLFLLESVLHMFNFLYGYILMLLVMTYSVWFLLAVLLGSGVGFFICHPFGQRLIAQYSSRRKTARSCHGGG</sequence>
<dbReference type="PANTHER" id="PTHR12483">
    <property type="entry name" value="SOLUTE CARRIER FAMILY 31 COPPER TRANSPORTERS"/>
    <property type="match status" value="1"/>
</dbReference>
<feature type="transmembrane region" description="Helical" evidence="4">
    <location>
        <begin position="98"/>
        <end position="120"/>
    </location>
</feature>
<keyword evidence="6" id="KW-1185">Reference proteome</keyword>
<keyword evidence="3 4" id="KW-0472">Membrane</keyword>
<evidence type="ECO:0000313" key="6">
    <source>
        <dbReference type="Proteomes" id="UP000678393"/>
    </source>
</evidence>
<protein>
    <recommendedName>
        <fullName evidence="4">Copper transport protein</fullName>
    </recommendedName>
</protein>
<dbReference type="InterPro" id="IPR007274">
    <property type="entry name" value="Cop_transporter"/>
</dbReference>
<evidence type="ECO:0000313" key="5">
    <source>
        <dbReference type="EMBL" id="CAG5115514.1"/>
    </source>
</evidence>
<comment type="similarity">
    <text evidence="4">Belongs to the copper transporter (Ctr) (TC 1.A.56) family. SLC31A subfamily.</text>
</comment>
<evidence type="ECO:0000256" key="3">
    <source>
        <dbReference type="ARBA" id="ARBA00023136"/>
    </source>
</evidence>
<reference evidence="5" key="1">
    <citation type="submission" date="2021-04" db="EMBL/GenBank/DDBJ databases">
        <authorList>
            <consortium name="Molecular Ecology Group"/>
        </authorList>
    </citation>
    <scope>NUCLEOTIDE SEQUENCE</scope>
</reference>
<evidence type="ECO:0000256" key="1">
    <source>
        <dbReference type="ARBA" id="ARBA00022692"/>
    </source>
</evidence>
<comment type="subcellular location">
    <subcellularLocation>
        <location evidence="4">Membrane</location>
        <topology evidence="4">Multi-pass membrane protein</topology>
    </subcellularLocation>
</comment>
<dbReference type="GO" id="GO:0016020">
    <property type="term" value="C:membrane"/>
    <property type="evidence" value="ECO:0007669"/>
    <property type="project" value="UniProtKB-SubCell"/>
</dbReference>
<dbReference type="GO" id="GO:0005375">
    <property type="term" value="F:copper ion transmembrane transporter activity"/>
    <property type="evidence" value="ECO:0007669"/>
    <property type="project" value="UniProtKB-UniRule"/>
</dbReference>
<dbReference type="Proteomes" id="UP000678393">
    <property type="component" value="Unassembled WGS sequence"/>
</dbReference>
<dbReference type="EMBL" id="CAJHNH020000125">
    <property type="protein sequence ID" value="CAG5115514.1"/>
    <property type="molecule type" value="Genomic_DNA"/>
</dbReference>
<proteinExistence type="inferred from homology"/>
<keyword evidence="4" id="KW-0187">Copper transport</keyword>
<accession>A0A8S3YG57</accession>
<feature type="transmembrane region" description="Helical" evidence="4">
    <location>
        <begin position="25"/>
        <end position="45"/>
    </location>
</feature>
<evidence type="ECO:0000256" key="2">
    <source>
        <dbReference type="ARBA" id="ARBA00022989"/>
    </source>
</evidence>
<keyword evidence="4" id="KW-0186">Copper</keyword>
<dbReference type="PANTHER" id="PTHR12483:SF115">
    <property type="entry name" value="COPPER TRANSPORT PROTEIN"/>
    <property type="match status" value="1"/>
</dbReference>
<comment type="caution">
    <text evidence="5">The sequence shown here is derived from an EMBL/GenBank/DDBJ whole genome shotgun (WGS) entry which is preliminary data.</text>
</comment>
<keyword evidence="2 4" id="KW-1133">Transmembrane helix</keyword>
<feature type="transmembrane region" description="Helical" evidence="4">
    <location>
        <begin position="126"/>
        <end position="147"/>
    </location>
</feature>
<dbReference type="AlphaFoldDB" id="A0A8S3YG57"/>
<organism evidence="5 6">
    <name type="scientific">Candidula unifasciata</name>
    <dbReference type="NCBI Taxonomy" id="100452"/>
    <lineage>
        <taxon>Eukaryota</taxon>
        <taxon>Metazoa</taxon>
        <taxon>Spiralia</taxon>
        <taxon>Lophotrochozoa</taxon>
        <taxon>Mollusca</taxon>
        <taxon>Gastropoda</taxon>
        <taxon>Heterobranchia</taxon>
        <taxon>Euthyneura</taxon>
        <taxon>Panpulmonata</taxon>
        <taxon>Eupulmonata</taxon>
        <taxon>Stylommatophora</taxon>
        <taxon>Helicina</taxon>
        <taxon>Helicoidea</taxon>
        <taxon>Geomitridae</taxon>
        <taxon>Candidula</taxon>
    </lineage>
</organism>
<evidence type="ECO:0000256" key="4">
    <source>
        <dbReference type="RuleBase" id="RU367022"/>
    </source>
</evidence>
<keyword evidence="1 4" id="KW-0812">Transmembrane</keyword>
<keyword evidence="4" id="KW-0406">Ion transport</keyword>
<feature type="non-terminal residue" evidence="5">
    <location>
        <position position="168"/>
    </location>
</feature>
<gene>
    <name evidence="5" type="ORF">CUNI_LOCUS1072</name>
</gene>